<sequence length="293" mass="31860">MSLVSSVISGIQYRLSGGITISATSDPPLAAVLAWLNETALWITGICAENESDLGRTIGTVTTIHAHITAATKAADCSITATSHGLISSGTCEAVVKDVVGMTELNDTEYTATYVSANALTLGVASTAYTTYASGGYVTKRKYTDLATTLYTPAHLRDQNGEIYNGWIVDGHSRNKLTLISESGLGDYDPVEATEPSEFYVDGSNNICFPSYPDAAYVVKIPYYQMPTALTAVTDTMPFLGLMDNVFIEAVTWRAQNRDEYDTSFELKWMSFLNERARRVIEMRKKMGVVVST</sequence>
<gene>
    <name evidence="1" type="ORF">MM415A00950_0015</name>
    <name evidence="2" type="ORF">MM415B02122_0006</name>
</gene>
<name>A0A6M3KVN7_9ZZZZ</name>
<dbReference type="EMBL" id="MT142619">
    <property type="protein sequence ID" value="QJA86166.1"/>
    <property type="molecule type" value="Genomic_DNA"/>
</dbReference>
<dbReference type="InterPro" id="IPR042302">
    <property type="entry name" value="E1_FCCH_sf"/>
</dbReference>
<reference evidence="2" key="1">
    <citation type="submission" date="2020-03" db="EMBL/GenBank/DDBJ databases">
        <title>The deep terrestrial virosphere.</title>
        <authorList>
            <person name="Holmfeldt K."/>
            <person name="Nilsson E."/>
            <person name="Simone D."/>
            <person name="Lopez-Fernandez M."/>
            <person name="Wu X."/>
            <person name="de Brujin I."/>
            <person name="Lundin D."/>
            <person name="Andersson A."/>
            <person name="Bertilsson S."/>
            <person name="Dopson M."/>
        </authorList>
    </citation>
    <scope>NUCLEOTIDE SEQUENCE</scope>
    <source>
        <strain evidence="1">MM415A00950</strain>
        <strain evidence="2">MM415B02122</strain>
    </source>
</reference>
<proteinExistence type="predicted"/>
<dbReference type="EMBL" id="MT142364">
    <property type="protein sequence ID" value="QJA79041.1"/>
    <property type="molecule type" value="Genomic_DNA"/>
</dbReference>
<dbReference type="Pfam" id="PF24175">
    <property type="entry name" value="SU10_adaptor"/>
    <property type="match status" value="1"/>
</dbReference>
<organism evidence="2">
    <name type="scientific">viral metagenome</name>
    <dbReference type="NCBI Taxonomy" id="1070528"/>
    <lineage>
        <taxon>unclassified sequences</taxon>
        <taxon>metagenomes</taxon>
        <taxon>organismal metagenomes</taxon>
    </lineage>
</organism>
<evidence type="ECO:0000313" key="1">
    <source>
        <dbReference type="EMBL" id="QJA79041.1"/>
    </source>
</evidence>
<protein>
    <submittedName>
        <fullName evidence="2">Putative tail tubular protein</fullName>
    </submittedName>
</protein>
<dbReference type="InterPro" id="IPR056209">
    <property type="entry name" value="SU10_adaptor"/>
</dbReference>
<dbReference type="Gene3D" id="2.40.30.180">
    <property type="entry name" value="Ubiquitin-activating enzyme E1, FCCH domain"/>
    <property type="match status" value="1"/>
</dbReference>
<dbReference type="AlphaFoldDB" id="A0A6M3KVN7"/>
<evidence type="ECO:0000313" key="2">
    <source>
        <dbReference type="EMBL" id="QJA86166.1"/>
    </source>
</evidence>
<accession>A0A6M3KVN7</accession>